<protein>
    <submittedName>
        <fullName evidence="9">TonB-dependent receptor</fullName>
    </submittedName>
</protein>
<dbReference type="AlphaFoldDB" id="A0AA41W6S3"/>
<proteinExistence type="inferred from homology"/>
<dbReference type="Pfam" id="PF07715">
    <property type="entry name" value="Plug"/>
    <property type="match status" value="1"/>
</dbReference>
<comment type="similarity">
    <text evidence="4">Belongs to the TonB-dependent receptor family.</text>
</comment>
<evidence type="ECO:0000256" key="5">
    <source>
        <dbReference type="SAM" id="MobiDB-lite"/>
    </source>
</evidence>
<dbReference type="InterPro" id="IPR000531">
    <property type="entry name" value="Beta-barrel_TonB"/>
</dbReference>
<dbReference type="Gene3D" id="2.40.170.20">
    <property type="entry name" value="TonB-dependent receptor, beta-barrel domain"/>
    <property type="match status" value="1"/>
</dbReference>
<dbReference type="Gene3D" id="2.170.130.10">
    <property type="entry name" value="TonB-dependent receptor, plug domain"/>
    <property type="match status" value="1"/>
</dbReference>
<feature type="domain" description="TonB-dependent receptor plug" evidence="8">
    <location>
        <begin position="60"/>
        <end position="168"/>
    </location>
</feature>
<keyword evidence="10" id="KW-1185">Reference proteome</keyword>
<accession>A0AA41W6S3</accession>
<evidence type="ECO:0000259" key="8">
    <source>
        <dbReference type="Pfam" id="PF07715"/>
    </source>
</evidence>
<evidence type="ECO:0000313" key="9">
    <source>
        <dbReference type="EMBL" id="MCM2679985.1"/>
    </source>
</evidence>
<keyword evidence="2 4" id="KW-0472">Membrane</keyword>
<organism evidence="9 10">
    <name type="scientific">Echinimonas agarilytica</name>
    <dbReference type="NCBI Taxonomy" id="1215918"/>
    <lineage>
        <taxon>Bacteria</taxon>
        <taxon>Pseudomonadati</taxon>
        <taxon>Pseudomonadota</taxon>
        <taxon>Gammaproteobacteria</taxon>
        <taxon>Alteromonadales</taxon>
        <taxon>Echinimonadaceae</taxon>
        <taxon>Echinimonas</taxon>
    </lineage>
</organism>
<dbReference type="NCBIfam" id="TIGR01782">
    <property type="entry name" value="TonB-Xanth-Caul"/>
    <property type="match status" value="1"/>
</dbReference>
<feature type="domain" description="TonB-dependent receptor-like beta-barrel" evidence="7">
    <location>
        <begin position="320"/>
        <end position="896"/>
    </location>
</feature>
<dbReference type="RefSeq" id="WP_251261394.1">
    <property type="nucleotide sequence ID" value="NZ_JAMQGP010000003.1"/>
</dbReference>
<keyword evidence="6" id="KW-0732">Signal</keyword>
<evidence type="ECO:0000256" key="2">
    <source>
        <dbReference type="ARBA" id="ARBA00023136"/>
    </source>
</evidence>
<reference evidence="9 10" key="1">
    <citation type="journal article" date="2013" name="Antonie Van Leeuwenhoek">
        <title>Echinimonas agarilytica gen. nov., sp. nov., a new gammaproteobacterium isolated from the sea urchin Strongylocentrotus intermedius.</title>
        <authorList>
            <person name="Nedashkovskaya O.I."/>
            <person name="Stenkova A.M."/>
            <person name="Zhukova N.V."/>
            <person name="Van Trappen S."/>
            <person name="Lee J.S."/>
            <person name="Kim S.B."/>
        </authorList>
    </citation>
    <scope>NUCLEOTIDE SEQUENCE [LARGE SCALE GENOMIC DNA]</scope>
    <source>
        <strain evidence="9 10">KMM 6351</strain>
    </source>
</reference>
<dbReference type="EMBL" id="JAMQGP010000003">
    <property type="protein sequence ID" value="MCM2679985.1"/>
    <property type="molecule type" value="Genomic_DNA"/>
</dbReference>
<comment type="subcellular location">
    <subcellularLocation>
        <location evidence="1 4">Cell outer membrane</location>
    </subcellularLocation>
</comment>
<feature type="chain" id="PRO_5041428143" evidence="6">
    <location>
        <begin position="28"/>
        <end position="929"/>
    </location>
</feature>
<evidence type="ECO:0000259" key="7">
    <source>
        <dbReference type="Pfam" id="PF00593"/>
    </source>
</evidence>
<evidence type="ECO:0000256" key="6">
    <source>
        <dbReference type="SAM" id="SignalP"/>
    </source>
</evidence>
<dbReference type="SUPFAM" id="SSF56935">
    <property type="entry name" value="Porins"/>
    <property type="match status" value="1"/>
</dbReference>
<dbReference type="CDD" id="cd01347">
    <property type="entry name" value="ligand_gated_channel"/>
    <property type="match status" value="1"/>
</dbReference>
<dbReference type="Proteomes" id="UP001165393">
    <property type="component" value="Unassembled WGS sequence"/>
</dbReference>
<feature type="region of interest" description="Disordered" evidence="5">
    <location>
        <begin position="229"/>
        <end position="250"/>
    </location>
</feature>
<evidence type="ECO:0000256" key="3">
    <source>
        <dbReference type="ARBA" id="ARBA00023237"/>
    </source>
</evidence>
<dbReference type="GO" id="GO:0009279">
    <property type="term" value="C:cell outer membrane"/>
    <property type="evidence" value="ECO:0007669"/>
    <property type="project" value="UniProtKB-SubCell"/>
</dbReference>
<gene>
    <name evidence="9" type="ORF">NAF29_09935</name>
</gene>
<dbReference type="PANTHER" id="PTHR40980:SF3">
    <property type="entry name" value="TONB-DEPENDENT RECEPTOR-LIKE BETA-BARREL DOMAIN-CONTAINING PROTEIN"/>
    <property type="match status" value="1"/>
</dbReference>
<comment type="caution">
    <text evidence="9">The sequence shown here is derived from an EMBL/GenBank/DDBJ whole genome shotgun (WGS) entry which is preliminary data.</text>
</comment>
<feature type="compositionally biased region" description="Polar residues" evidence="5">
    <location>
        <begin position="735"/>
        <end position="744"/>
    </location>
</feature>
<evidence type="ECO:0000256" key="4">
    <source>
        <dbReference type="RuleBase" id="RU003357"/>
    </source>
</evidence>
<dbReference type="Pfam" id="PF00593">
    <property type="entry name" value="TonB_dep_Rec_b-barrel"/>
    <property type="match status" value="1"/>
</dbReference>
<dbReference type="PANTHER" id="PTHR40980">
    <property type="entry name" value="PLUG DOMAIN-CONTAINING PROTEIN"/>
    <property type="match status" value="1"/>
</dbReference>
<feature type="signal peptide" evidence="6">
    <location>
        <begin position="1"/>
        <end position="27"/>
    </location>
</feature>
<keyword evidence="4" id="KW-0798">TonB box</keyword>
<keyword evidence="3" id="KW-0998">Cell outer membrane</keyword>
<sequence>MDTNRFKLNSVYMAILVATGSASMAHAAEETQQNNLQKEEVEVIQVSGIRGSLTKSADIKRSSAGVVDAISAEDIGKFPDSNLAESLQRIPGVSIDRANNEGNQVTVRGFGPSFNLVTLNGRQMPNSSVLQSAGISRSFNFREIASETVSGVEAIKTGRANITSGGIGATINIKTAKPFDYDGFKAFASATAIHDTSVEDKGDDFTPEVSGMVSNIFLDGKLGVMLSASHSERDSHRDRAGTDGWVRNRGNRDGIDTSAIDTAKNPDQSFWTAWTATSEHYDTTRERDNAQLVVQYSPIDTVEATLDYTISRFEETSTTNRSAFWFDNPTGATDANGTVYSPRNANDELNFWAWKYYEEKENDSLGVNLKWDATDTLSFMLDYHDSSSESNPDGDTAETLANLKNPPGSVALIGADFVGDIPNIIVDDSGLVGGAYDKSNIVSDLYQQRGYSMENDIKQVHLSGTWLNGGNGDLSQITFGIQNTKYEVDTYLSERFDFVDISMDALDLSFEESGSTLDEFSGYKDLFPYIAKYSAEQFLDIVTAEGKYQAPNVTTNGMEEETLAVYAALQIETELNNFPISINAGVRWEDTDVEAYSVQPGIIAMNYRHPEELSEVYDTVDTAQRLTGSYTRILPNLDIQVDVTDDIVTRASYSRTIGRASINALFPGTTTNARPEGPFQASQGNPNLLPITSDNFDLSVEWYDDNGSFASAGYFKKYVENFIGSGVVNGPLNDVNGQPLTDPSVNPRPGCPDSSATPNPACLGTASDPVITWEISTPQNLQNRELDGWEFNVQYMFADTGFGAVANYTIVDSDEEFDPFNFDETVALTGLSDTANLVGFYENETFEVRVAYNWRDDFLLALGNEPTFTEAYGQLDASISYDINENFSVFADAINVTNETVRRYGRFENQLISAEQYGPRYSFGVRANW</sequence>
<dbReference type="InterPro" id="IPR010104">
    <property type="entry name" value="TonB_rcpt_bac"/>
</dbReference>
<evidence type="ECO:0000313" key="10">
    <source>
        <dbReference type="Proteomes" id="UP001165393"/>
    </source>
</evidence>
<feature type="compositionally biased region" description="Basic and acidic residues" evidence="5">
    <location>
        <begin position="230"/>
        <end position="241"/>
    </location>
</feature>
<dbReference type="InterPro" id="IPR037066">
    <property type="entry name" value="Plug_dom_sf"/>
</dbReference>
<feature type="region of interest" description="Disordered" evidence="5">
    <location>
        <begin position="734"/>
        <end position="761"/>
    </location>
</feature>
<keyword evidence="9" id="KW-0675">Receptor</keyword>
<dbReference type="InterPro" id="IPR036942">
    <property type="entry name" value="Beta-barrel_TonB_sf"/>
</dbReference>
<name>A0AA41W6S3_9GAMM</name>
<dbReference type="InterPro" id="IPR012910">
    <property type="entry name" value="Plug_dom"/>
</dbReference>
<evidence type="ECO:0000256" key="1">
    <source>
        <dbReference type="ARBA" id="ARBA00004442"/>
    </source>
</evidence>